<comment type="caution">
    <text evidence="1">The sequence shown here is derived from an EMBL/GenBank/DDBJ whole genome shotgun (WGS) entry which is preliminary data.</text>
</comment>
<gene>
    <name evidence="1" type="ORF">CH330_07845</name>
</gene>
<evidence type="ECO:0000313" key="1">
    <source>
        <dbReference type="EMBL" id="OYD14709.1"/>
    </source>
</evidence>
<protein>
    <submittedName>
        <fullName evidence="1">Uncharacterized protein</fullName>
    </submittedName>
</protein>
<evidence type="ECO:0000313" key="2">
    <source>
        <dbReference type="Proteomes" id="UP000215559"/>
    </source>
</evidence>
<sequence>MAPGQFTVDYGFKPLVFLELDKRRFVWKFECAKSGRVLLILRICVAIARLTSSGRISYNVPLIIGKGEI</sequence>
<proteinExistence type="predicted"/>
<dbReference type="Proteomes" id="UP000215559">
    <property type="component" value="Unassembled WGS sequence"/>
</dbReference>
<organism evidence="1 2">
    <name type="scientific">candidate division WOR-3 bacterium JGI_Cruoil_03_51_56</name>
    <dbReference type="NCBI Taxonomy" id="1973747"/>
    <lineage>
        <taxon>Bacteria</taxon>
        <taxon>Bacteria division WOR-3</taxon>
    </lineage>
</organism>
<name>A0A235BRR4_UNCW3</name>
<dbReference type="AlphaFoldDB" id="A0A235BRR4"/>
<dbReference type="EMBL" id="NOZP01000141">
    <property type="protein sequence ID" value="OYD14709.1"/>
    <property type="molecule type" value="Genomic_DNA"/>
</dbReference>
<accession>A0A235BRR4</accession>
<reference evidence="1 2" key="1">
    <citation type="submission" date="2017-07" db="EMBL/GenBank/DDBJ databases">
        <title>Recovery of genomes from metagenomes via a dereplication, aggregation, and scoring strategy.</title>
        <authorList>
            <person name="Sieber C.M."/>
            <person name="Probst A.J."/>
            <person name="Sharrar A."/>
            <person name="Thomas B.C."/>
            <person name="Hess M."/>
            <person name="Tringe S.G."/>
            <person name="Banfield J.F."/>
        </authorList>
    </citation>
    <scope>NUCLEOTIDE SEQUENCE [LARGE SCALE GENOMIC DNA]</scope>
    <source>
        <strain evidence="1">JGI_Cruoil_03_51_56</strain>
    </source>
</reference>